<protein>
    <submittedName>
        <fullName evidence="1">Uncharacterized protein</fullName>
    </submittedName>
</protein>
<accession>A0ACC1UDW8</accession>
<name>A0ACC1UDW8_9AGAR</name>
<dbReference type="EMBL" id="MU794952">
    <property type="protein sequence ID" value="KAJ3815291.1"/>
    <property type="molecule type" value="Genomic_DNA"/>
</dbReference>
<gene>
    <name evidence="1" type="ORF">F5876DRAFT_72187</name>
</gene>
<keyword evidence="2" id="KW-1185">Reference proteome</keyword>
<comment type="caution">
    <text evidence="1">The sequence shown here is derived from an EMBL/GenBank/DDBJ whole genome shotgun (WGS) entry which is preliminary data.</text>
</comment>
<evidence type="ECO:0000313" key="2">
    <source>
        <dbReference type="Proteomes" id="UP001163835"/>
    </source>
</evidence>
<evidence type="ECO:0000313" key="1">
    <source>
        <dbReference type="EMBL" id="KAJ3815291.1"/>
    </source>
</evidence>
<sequence length="120" mass="12981">MSEETDNISSSTFSYDNDEGVRLSPDAFSLSKLAEALADGDRGGYHKVYEISASDNEIPNSVVRVAAPAFPSSDKVESEIATLQYIACNTTIHRDTPLVYAWNTKVDNPIDPSTGHITGL</sequence>
<proteinExistence type="predicted"/>
<organism evidence="1 2">
    <name type="scientific">Lentinula aff. lateritia</name>
    <dbReference type="NCBI Taxonomy" id="2804960"/>
    <lineage>
        <taxon>Eukaryota</taxon>
        <taxon>Fungi</taxon>
        <taxon>Dikarya</taxon>
        <taxon>Basidiomycota</taxon>
        <taxon>Agaricomycotina</taxon>
        <taxon>Agaricomycetes</taxon>
        <taxon>Agaricomycetidae</taxon>
        <taxon>Agaricales</taxon>
        <taxon>Marasmiineae</taxon>
        <taxon>Omphalotaceae</taxon>
        <taxon>Lentinula</taxon>
    </lineage>
</organism>
<dbReference type="Proteomes" id="UP001163835">
    <property type="component" value="Unassembled WGS sequence"/>
</dbReference>
<reference evidence="1" key="1">
    <citation type="submission" date="2022-09" db="EMBL/GenBank/DDBJ databases">
        <title>A Global Phylogenomic Analysis of the Shiitake Genus Lentinula.</title>
        <authorList>
            <consortium name="DOE Joint Genome Institute"/>
            <person name="Sierra-Patev S."/>
            <person name="Min B."/>
            <person name="Naranjo-Ortiz M."/>
            <person name="Looney B."/>
            <person name="Konkel Z."/>
            <person name="Slot J.C."/>
            <person name="Sakamoto Y."/>
            <person name="Steenwyk J.L."/>
            <person name="Rokas A."/>
            <person name="Carro J."/>
            <person name="Camarero S."/>
            <person name="Ferreira P."/>
            <person name="Molpeceres G."/>
            <person name="Ruiz-Duenas F.J."/>
            <person name="Serrano A."/>
            <person name="Henrissat B."/>
            <person name="Drula E."/>
            <person name="Hughes K.W."/>
            <person name="Mata J.L."/>
            <person name="Ishikawa N.K."/>
            <person name="Vargas-Isla R."/>
            <person name="Ushijima S."/>
            <person name="Smith C.A."/>
            <person name="Ahrendt S."/>
            <person name="Andreopoulos W."/>
            <person name="He G."/>
            <person name="Labutti K."/>
            <person name="Lipzen A."/>
            <person name="Ng V."/>
            <person name="Riley R."/>
            <person name="Sandor L."/>
            <person name="Barry K."/>
            <person name="Martinez A.T."/>
            <person name="Xiao Y."/>
            <person name="Gibbons J.G."/>
            <person name="Terashima K."/>
            <person name="Grigoriev I.V."/>
            <person name="Hibbett D.S."/>
        </authorList>
    </citation>
    <scope>NUCLEOTIDE SEQUENCE</scope>
    <source>
        <strain evidence="1">TMI1499</strain>
    </source>
</reference>